<dbReference type="RefSeq" id="WP_107253658.1">
    <property type="nucleotide sequence ID" value="NZ_PYOC01000003.1"/>
</dbReference>
<sequence length="737" mass="80145">MDTVNTRFKLAEATGEAKYIADRHYEGLLEGRFFRSSCSRGVIKAVYVPELPEGYHLFGAKDVPGHNVLPIVEIDWPAFADKEVRYVGQVIFLLVGPVPDVIEQLLQQIKVEYSPLTPAYTIEQSKALIDGAIHSTDNVFDSHALTKGDIDEGFAQAVTIIEETCSTGYQEHIYLETQGVVGYPQDGKVVIEGSMQCPWYVHHCMAVVLGHDHVRAIQCPTGGGFGGKEDYPDVLAGPLAVAVEKLQQPIRIVLERSEDIAFTSKRHPVAFHYRTGIDKHGNIVAMDVTFDVNSGAYLSLSGIVLQRSITTVTNVYDIPNVRVEGHAWATNTVPTGAFRGFGSPQTCFCIETHLNHVAKQLGQDPAAFKQRHFLQSDSTTLTGAKIFGDLVLDQMMARITDLSDYSQKTRSYLDQAPNTATRKGIGMAIFQHGCGFAGDLEDTLVRAKVRLVKEPDGNVYILASNTDIGQGLSLTFCKIVADSLCKPLESVHLATPDTGVVPDSGPTVASRSIVIVGYLLEKAAEKLKSCWVEGEHQELEEVYRKPDYHVWDQNTYQGNAYQVTSYGVNVVEVDVDMATGETQITGAWAVYDIGRAIDAQVFKGQIDGGLVQALGYGSCEKMELTSDGVFAQKTMADYVIPTALDVPSIESDLVDNPYPYGPNGAKGGGELTHNGGAAAFAAAVELAIGKPFSSIPVTPEKVCEALYAENKAVVKVVVIKANEQGSQHEYQGEQDEN</sequence>
<dbReference type="SMART" id="SM01008">
    <property type="entry name" value="Ald_Xan_dh_C"/>
    <property type="match status" value="1"/>
</dbReference>
<dbReference type="Pfam" id="PF02738">
    <property type="entry name" value="MoCoBD_1"/>
    <property type="match status" value="1"/>
</dbReference>
<dbReference type="GO" id="GO:0016491">
    <property type="term" value="F:oxidoreductase activity"/>
    <property type="evidence" value="ECO:0007669"/>
    <property type="project" value="UniProtKB-KW"/>
</dbReference>
<dbReference type="InterPro" id="IPR000674">
    <property type="entry name" value="Ald_Oxase/Xan_DH_a/b"/>
</dbReference>
<organism evidence="5 6">
    <name type="scientific">Photobacterium indicum</name>
    <dbReference type="NCBI Taxonomy" id="81447"/>
    <lineage>
        <taxon>Bacteria</taxon>
        <taxon>Pseudomonadati</taxon>
        <taxon>Pseudomonadota</taxon>
        <taxon>Gammaproteobacteria</taxon>
        <taxon>Vibrionales</taxon>
        <taxon>Vibrionaceae</taxon>
        <taxon>Photobacterium</taxon>
    </lineage>
</organism>
<dbReference type="InterPro" id="IPR036856">
    <property type="entry name" value="Ald_Oxase/Xan_DH_a/b_sf"/>
</dbReference>
<keyword evidence="6" id="KW-1185">Reference proteome</keyword>
<dbReference type="Proteomes" id="UP000241803">
    <property type="component" value="Unassembled WGS sequence"/>
</dbReference>
<name>A0A2T3L927_9GAMM</name>
<protein>
    <submittedName>
        <fullName evidence="5">Xanthine dehydrogenase</fullName>
    </submittedName>
</protein>
<feature type="domain" description="Aldehyde oxidase/xanthine dehydrogenase a/b hammerhead" evidence="4">
    <location>
        <begin position="14"/>
        <end position="117"/>
    </location>
</feature>
<dbReference type="PANTHER" id="PTHR11908:SF132">
    <property type="entry name" value="ALDEHYDE OXIDASE 1-RELATED"/>
    <property type="match status" value="1"/>
</dbReference>
<comment type="caution">
    <text evidence="5">The sequence shown here is derived from an EMBL/GenBank/DDBJ whole genome shotgun (WGS) entry which is preliminary data.</text>
</comment>
<dbReference type="SUPFAM" id="SSF54665">
    <property type="entry name" value="CO dehydrogenase molybdoprotein N-domain-like"/>
    <property type="match status" value="1"/>
</dbReference>
<dbReference type="GO" id="GO:0005506">
    <property type="term" value="F:iron ion binding"/>
    <property type="evidence" value="ECO:0007669"/>
    <property type="project" value="InterPro"/>
</dbReference>
<dbReference type="Gene3D" id="3.30.365.10">
    <property type="entry name" value="Aldehyde oxidase/xanthine dehydrogenase, molybdopterin binding domain"/>
    <property type="match status" value="4"/>
</dbReference>
<keyword evidence="2" id="KW-0500">Molybdenum</keyword>
<evidence type="ECO:0000256" key="1">
    <source>
        <dbReference type="ARBA" id="ARBA00006849"/>
    </source>
</evidence>
<dbReference type="InterPro" id="IPR016208">
    <property type="entry name" value="Ald_Oxase/xanthine_DH-like"/>
</dbReference>
<dbReference type="EMBL" id="PYOC01000003">
    <property type="protein sequence ID" value="PSV47488.1"/>
    <property type="molecule type" value="Genomic_DNA"/>
</dbReference>
<dbReference type="InterPro" id="IPR008274">
    <property type="entry name" value="AldOxase/xan_DH_MoCoBD1"/>
</dbReference>
<dbReference type="InterPro" id="IPR037165">
    <property type="entry name" value="AldOxase/xan_DH_Mopterin-bd_sf"/>
</dbReference>
<comment type="similarity">
    <text evidence="1">Belongs to the xanthine dehydrogenase family.</text>
</comment>
<keyword evidence="3" id="KW-0560">Oxidoreductase</keyword>
<gene>
    <name evidence="5" type="ORF">C9J47_11460</name>
</gene>
<evidence type="ECO:0000256" key="3">
    <source>
        <dbReference type="ARBA" id="ARBA00023002"/>
    </source>
</evidence>
<dbReference type="Pfam" id="PF01315">
    <property type="entry name" value="Ald_Xan_dh_C"/>
    <property type="match status" value="1"/>
</dbReference>
<dbReference type="AlphaFoldDB" id="A0A2T3L927"/>
<reference evidence="5 6" key="1">
    <citation type="submission" date="2018-03" db="EMBL/GenBank/DDBJ databases">
        <title>Whole genome sequencing of Histamine producing bacteria.</title>
        <authorList>
            <person name="Butler K."/>
        </authorList>
    </citation>
    <scope>NUCLEOTIDE SEQUENCE [LARGE SCALE GENOMIC DNA]</scope>
    <source>
        <strain evidence="5 6">ATCC 19614</strain>
    </source>
</reference>
<dbReference type="Pfam" id="PF20256">
    <property type="entry name" value="MoCoBD_2"/>
    <property type="match status" value="2"/>
</dbReference>
<evidence type="ECO:0000256" key="2">
    <source>
        <dbReference type="ARBA" id="ARBA00022505"/>
    </source>
</evidence>
<proteinExistence type="inferred from homology"/>
<dbReference type="SUPFAM" id="SSF56003">
    <property type="entry name" value="Molybdenum cofactor-binding domain"/>
    <property type="match status" value="1"/>
</dbReference>
<evidence type="ECO:0000313" key="5">
    <source>
        <dbReference type="EMBL" id="PSV47488.1"/>
    </source>
</evidence>
<dbReference type="PANTHER" id="PTHR11908">
    <property type="entry name" value="XANTHINE DEHYDROGENASE"/>
    <property type="match status" value="1"/>
</dbReference>
<dbReference type="InterPro" id="IPR046867">
    <property type="entry name" value="AldOxase/xan_DH_MoCoBD2"/>
</dbReference>
<evidence type="ECO:0000313" key="6">
    <source>
        <dbReference type="Proteomes" id="UP000241803"/>
    </source>
</evidence>
<accession>A0A2T3L927</accession>
<dbReference type="Gene3D" id="3.90.1170.50">
    <property type="entry name" value="Aldehyde oxidase/xanthine dehydrogenase, a/b hammerhead"/>
    <property type="match status" value="1"/>
</dbReference>
<evidence type="ECO:0000259" key="4">
    <source>
        <dbReference type="SMART" id="SM01008"/>
    </source>
</evidence>